<organism evidence="2 3">
    <name type="scientific">Gnathostoma spinigerum</name>
    <dbReference type="NCBI Taxonomy" id="75299"/>
    <lineage>
        <taxon>Eukaryota</taxon>
        <taxon>Metazoa</taxon>
        <taxon>Ecdysozoa</taxon>
        <taxon>Nematoda</taxon>
        <taxon>Chromadorea</taxon>
        <taxon>Rhabditida</taxon>
        <taxon>Spirurina</taxon>
        <taxon>Gnathostomatomorpha</taxon>
        <taxon>Gnathostomatoidea</taxon>
        <taxon>Gnathostomatidae</taxon>
        <taxon>Gnathostoma</taxon>
    </lineage>
</organism>
<comment type="caution">
    <text evidence="2">The sequence shown here is derived from an EMBL/GenBank/DDBJ whole genome shotgun (WGS) entry which is preliminary data.</text>
</comment>
<name>A0ABD6ESK9_9BILA</name>
<feature type="compositionally biased region" description="Polar residues" evidence="1">
    <location>
        <begin position="42"/>
        <end position="51"/>
    </location>
</feature>
<evidence type="ECO:0000313" key="3">
    <source>
        <dbReference type="Proteomes" id="UP001608902"/>
    </source>
</evidence>
<proteinExistence type="predicted"/>
<accession>A0ABD6ESK9</accession>
<sequence>MPPVPPPKPRLSGDQTTEETDSRIASRSHSALPASVRPPTSPSHVTPTDGRSTPRFEPDLVGKDRYVISFPGISL</sequence>
<dbReference type="EMBL" id="JBGFUD010010550">
    <property type="protein sequence ID" value="MFH4982943.1"/>
    <property type="molecule type" value="Genomic_DNA"/>
</dbReference>
<gene>
    <name evidence="2" type="ORF">AB6A40_009652</name>
</gene>
<protein>
    <submittedName>
        <fullName evidence="2">Uncharacterized protein</fullName>
    </submittedName>
</protein>
<dbReference type="AlphaFoldDB" id="A0ABD6ESK9"/>
<dbReference type="Proteomes" id="UP001608902">
    <property type="component" value="Unassembled WGS sequence"/>
</dbReference>
<keyword evidence="3" id="KW-1185">Reference proteome</keyword>
<evidence type="ECO:0000313" key="2">
    <source>
        <dbReference type="EMBL" id="MFH4982943.1"/>
    </source>
</evidence>
<feature type="region of interest" description="Disordered" evidence="1">
    <location>
        <begin position="1"/>
        <end position="58"/>
    </location>
</feature>
<evidence type="ECO:0000256" key="1">
    <source>
        <dbReference type="SAM" id="MobiDB-lite"/>
    </source>
</evidence>
<reference evidence="2 3" key="1">
    <citation type="submission" date="2024-08" db="EMBL/GenBank/DDBJ databases">
        <title>Gnathostoma spinigerum genome.</title>
        <authorList>
            <person name="Gonzalez-Bertolin B."/>
            <person name="Monzon S."/>
            <person name="Zaballos A."/>
            <person name="Jimenez P."/>
            <person name="Dekumyoy P."/>
            <person name="Varona S."/>
            <person name="Cuesta I."/>
            <person name="Sumanam S."/>
            <person name="Adisakwattana P."/>
            <person name="Gasser R.B."/>
            <person name="Hernandez-Gonzalez A."/>
            <person name="Young N.D."/>
            <person name="Perteguer M.J."/>
        </authorList>
    </citation>
    <scope>NUCLEOTIDE SEQUENCE [LARGE SCALE GENOMIC DNA]</scope>
    <source>
        <strain evidence="2">AL3</strain>
        <tissue evidence="2">Liver</tissue>
    </source>
</reference>